<evidence type="ECO:0000259" key="1">
    <source>
        <dbReference type="PROSITE" id="PS51061"/>
    </source>
</evidence>
<organism evidence="2 3">
    <name type="scientific">Eptatretus burgeri</name>
    <name type="common">Inshore hagfish</name>
    <dbReference type="NCBI Taxonomy" id="7764"/>
    <lineage>
        <taxon>Eukaryota</taxon>
        <taxon>Metazoa</taxon>
        <taxon>Chordata</taxon>
        <taxon>Craniata</taxon>
        <taxon>Vertebrata</taxon>
        <taxon>Cyclostomata</taxon>
        <taxon>Myxini</taxon>
        <taxon>Myxiniformes</taxon>
        <taxon>Myxinidae</taxon>
        <taxon>Eptatretinae</taxon>
        <taxon>Eptatretus</taxon>
    </lineage>
</organism>
<reference evidence="2" key="1">
    <citation type="submission" date="2025-08" db="UniProtKB">
        <authorList>
            <consortium name="Ensembl"/>
        </authorList>
    </citation>
    <scope>IDENTIFICATION</scope>
</reference>
<protein>
    <submittedName>
        <fullName evidence="2">R3H domain containing 4</fullName>
    </submittedName>
</protein>
<reference evidence="2" key="2">
    <citation type="submission" date="2025-09" db="UniProtKB">
        <authorList>
            <consortium name="Ensembl"/>
        </authorList>
    </citation>
    <scope>IDENTIFICATION</scope>
</reference>
<dbReference type="GO" id="GO:0003676">
    <property type="term" value="F:nucleic acid binding"/>
    <property type="evidence" value="ECO:0007669"/>
    <property type="project" value="UniProtKB-UniRule"/>
</dbReference>
<dbReference type="PROSITE" id="PS51061">
    <property type="entry name" value="R3H"/>
    <property type="match status" value="1"/>
</dbReference>
<dbReference type="Ensembl" id="ENSEBUT00000026619.1">
    <property type="protein sequence ID" value="ENSEBUP00000026043.1"/>
    <property type="gene ID" value="ENSEBUG00000016051.1"/>
</dbReference>
<dbReference type="PANTHER" id="PTHR32019">
    <property type="entry name" value="R3H DOMAIN-CONTAINING PROTEIN 4"/>
    <property type="match status" value="1"/>
</dbReference>
<dbReference type="InterPro" id="IPR025952">
    <property type="entry name" value="R3H-assoc_dom"/>
</dbReference>
<accession>A0A8C4R6R7</accession>
<feature type="domain" description="R3H" evidence="1">
    <location>
        <begin position="198"/>
        <end position="261"/>
    </location>
</feature>
<dbReference type="SUPFAM" id="SSF82708">
    <property type="entry name" value="R3H domain"/>
    <property type="match status" value="1"/>
</dbReference>
<proteinExistence type="predicted"/>
<dbReference type="InterPro" id="IPR001374">
    <property type="entry name" value="R3H_dom"/>
</dbReference>
<evidence type="ECO:0000313" key="2">
    <source>
        <dbReference type="Ensembl" id="ENSEBUP00000026043.1"/>
    </source>
</evidence>
<keyword evidence="3" id="KW-1185">Reference proteome</keyword>
<dbReference type="PANTHER" id="PTHR32019:SF2">
    <property type="entry name" value="R3H DOMAIN-CONTAINING PROTEIN 4"/>
    <property type="match status" value="1"/>
</dbReference>
<name>A0A8C4R6R7_EPTBU</name>
<dbReference type="AlphaFoldDB" id="A0A8C4R6R7"/>
<dbReference type="Pfam" id="PF13902">
    <property type="entry name" value="R3H-assoc"/>
    <property type="match status" value="1"/>
</dbReference>
<dbReference type="Proteomes" id="UP000694388">
    <property type="component" value="Unplaced"/>
</dbReference>
<sequence>MVTSANVEEEDDDIGQKYLISENVPASHCARSPNKKTPSSCRKQHYINQAVRNSDLVRQGKGKQRQRRQENTRFLLELLGREGFSTDGEDIEMHETRAPSIFAEVLTKEAYVQIWNEFMNCSGEEQERLLQNVEPRSQGQTRGAPEAIGCLEVATDTATEQAPGTGANVNIQVFSPGTCFQRIDRRLRSMLRRNHIPLGTLENLEDNVRRFFSEFPAAVYLAMLESSFDRLLLHALCQYLDLASSSRTLAGKRETRVKNRRNIFQPPCVALHTFLENRC</sequence>
<dbReference type="GeneTree" id="ENSGT00390000015467"/>
<dbReference type="InterPro" id="IPR039629">
    <property type="entry name" value="R3HDM4"/>
</dbReference>
<dbReference type="InterPro" id="IPR036867">
    <property type="entry name" value="R3H_dom_sf"/>
</dbReference>
<dbReference type="OMA" id="CQYMSLL"/>
<evidence type="ECO:0000313" key="3">
    <source>
        <dbReference type="Proteomes" id="UP000694388"/>
    </source>
</evidence>